<evidence type="ECO:0000313" key="7">
    <source>
        <dbReference type="EMBL" id="SCJ54760.1"/>
    </source>
</evidence>
<evidence type="ECO:0000256" key="2">
    <source>
        <dbReference type="ARBA" id="ARBA00022448"/>
    </source>
</evidence>
<dbReference type="EMBL" id="FMHG01000001">
    <property type="protein sequence ID" value="SCJ54760.1"/>
    <property type="molecule type" value="Genomic_DNA"/>
</dbReference>
<dbReference type="PANTHER" id="PTHR36541:SF1">
    <property type="entry name" value="SUPEROXIDE REDUCTASE-RELATED"/>
    <property type="match status" value="1"/>
</dbReference>
<dbReference type="PANTHER" id="PTHR36541">
    <property type="entry name" value="SUPEROXIDE REDUCTASE-RELATED"/>
    <property type="match status" value="1"/>
</dbReference>
<keyword evidence="4" id="KW-0249">Electron transport</keyword>
<keyword evidence="3" id="KW-0479">Metal-binding</keyword>
<organism evidence="7">
    <name type="scientific">uncultured Anaerotruncus sp</name>
    <dbReference type="NCBI Taxonomy" id="905011"/>
    <lineage>
        <taxon>Bacteria</taxon>
        <taxon>Bacillati</taxon>
        <taxon>Bacillota</taxon>
        <taxon>Clostridia</taxon>
        <taxon>Eubacteriales</taxon>
        <taxon>Oscillospiraceae</taxon>
        <taxon>Anaerotruncus</taxon>
        <taxon>environmental samples</taxon>
    </lineage>
</organism>
<proteinExistence type="inferred from homology"/>
<accession>A0A1C6HB60</accession>
<keyword evidence="5" id="KW-0408">Iron</keyword>
<comment type="similarity">
    <text evidence="1">Belongs to the desulfoferrodoxin family.</text>
</comment>
<evidence type="ECO:0000256" key="5">
    <source>
        <dbReference type="ARBA" id="ARBA00023004"/>
    </source>
</evidence>
<keyword evidence="7" id="KW-0560">Oxidoreductase</keyword>
<dbReference type="GO" id="GO:0005506">
    <property type="term" value="F:iron ion binding"/>
    <property type="evidence" value="ECO:0007669"/>
    <property type="project" value="InterPro"/>
</dbReference>
<name>A0A1C6HB60_9FIRM</name>
<evidence type="ECO:0000256" key="1">
    <source>
        <dbReference type="ARBA" id="ARBA00005941"/>
    </source>
</evidence>
<feature type="domain" description="Desulfoferrodoxin ferrous iron-binding" evidence="6">
    <location>
        <begin position="45"/>
        <end position="129"/>
    </location>
</feature>
<protein>
    <submittedName>
        <fullName evidence="7">Desulfoferrodoxin</fullName>
        <ecNumber evidence="7">1.15.1.2</ecNumber>
    </submittedName>
</protein>
<gene>
    <name evidence="7" type="primary">dfx</name>
    <name evidence="7" type="ORF">SAMEA3545359_00766</name>
</gene>
<sequence length="131" mass="14580">MRQTKESLQFLTSDQCPGFAIVPWGLDAPLMCCGQQLQKLVPGQVDAAVEKHQPVVLRQDDTVTVEVGQNHHPMGEEHLIDWVFLQTDCGGHYHLLTAQSQPVCQFVLAPGESPVAVYAHCNLHGLWRQDI</sequence>
<evidence type="ECO:0000256" key="4">
    <source>
        <dbReference type="ARBA" id="ARBA00022982"/>
    </source>
</evidence>
<dbReference type="SUPFAM" id="SSF49367">
    <property type="entry name" value="Superoxide reductase-like"/>
    <property type="match status" value="1"/>
</dbReference>
<dbReference type="InterPro" id="IPR051233">
    <property type="entry name" value="Desulfoferrodoxin_SOR"/>
</dbReference>
<reference evidence="7" key="1">
    <citation type="submission" date="2015-09" db="EMBL/GenBank/DDBJ databases">
        <authorList>
            <consortium name="Pathogen Informatics"/>
        </authorList>
    </citation>
    <scope>NUCLEOTIDE SEQUENCE</scope>
    <source>
        <strain evidence="7">2789STDY5834896</strain>
    </source>
</reference>
<dbReference type="InterPro" id="IPR002742">
    <property type="entry name" value="Desulfoferrodoxin_Fe-bd_dom"/>
</dbReference>
<dbReference type="EC" id="1.15.1.2" evidence="7"/>
<evidence type="ECO:0000259" key="6">
    <source>
        <dbReference type="Pfam" id="PF01880"/>
    </source>
</evidence>
<dbReference type="GO" id="GO:0050605">
    <property type="term" value="F:superoxide reductase activity"/>
    <property type="evidence" value="ECO:0007669"/>
    <property type="project" value="UniProtKB-EC"/>
</dbReference>
<dbReference type="Gene3D" id="2.60.40.730">
    <property type="entry name" value="SOR catalytic domain"/>
    <property type="match status" value="1"/>
</dbReference>
<dbReference type="InterPro" id="IPR036073">
    <property type="entry name" value="Desulfoferrodoxin_Fe-bd_dom_sf"/>
</dbReference>
<evidence type="ECO:0000256" key="3">
    <source>
        <dbReference type="ARBA" id="ARBA00022723"/>
    </source>
</evidence>
<dbReference type="Pfam" id="PF01880">
    <property type="entry name" value="Desulfoferrodox"/>
    <property type="match status" value="1"/>
</dbReference>
<dbReference type="AlphaFoldDB" id="A0A1C6HB60"/>
<keyword evidence="2" id="KW-0813">Transport</keyword>